<name>A0A9P0GP56_PHACE</name>
<evidence type="ECO:0000313" key="2">
    <source>
        <dbReference type="EMBL" id="CAH1116148.1"/>
    </source>
</evidence>
<gene>
    <name evidence="2" type="ORF">PHAECO_LOCUS541</name>
</gene>
<evidence type="ECO:0000313" key="3">
    <source>
        <dbReference type="Proteomes" id="UP001153737"/>
    </source>
</evidence>
<accession>A0A9P0GP56</accession>
<dbReference type="OrthoDB" id="276296at2759"/>
<dbReference type="AlphaFoldDB" id="A0A9P0GP56"/>
<dbReference type="EMBL" id="OU896707">
    <property type="protein sequence ID" value="CAH1116148.1"/>
    <property type="molecule type" value="Genomic_DNA"/>
</dbReference>
<reference evidence="2" key="2">
    <citation type="submission" date="2022-10" db="EMBL/GenBank/DDBJ databases">
        <authorList>
            <consortium name="ENA_rothamsted_submissions"/>
            <consortium name="culmorum"/>
            <person name="King R."/>
        </authorList>
    </citation>
    <scope>NUCLEOTIDE SEQUENCE</scope>
</reference>
<proteinExistence type="predicted"/>
<dbReference type="PANTHER" id="PTHR21521">
    <property type="entry name" value="AMUN, ISOFORM A"/>
    <property type="match status" value="1"/>
</dbReference>
<protein>
    <submittedName>
        <fullName evidence="2">Uncharacterized protein</fullName>
    </submittedName>
</protein>
<sequence length="269" mass="28869">MKWKQTRGKFFPQLSYLVKVNTPRAVMAETKKAFRKLPNLEQAMQALSNLKGVGTTMASALLAAASPETAPFMADECLMAIPDIEGIDYTAKEYLKFAGHISAAADRLNGESAAAGERPDAVVWSPHKVELTLWTHYVVMEHKPDLLSSIFAGSPLENGNALPPPAAVHRNGDSLDPAASDESNQGVPVNGKAGLEEEEDTAASFPDDSPPSVDHNDETNDSVVSVSESTKDSVVSEDSSSLGDFTKRPLEEDSVQPSSKKLREDSGDK</sequence>
<evidence type="ECO:0000256" key="1">
    <source>
        <dbReference type="SAM" id="MobiDB-lite"/>
    </source>
</evidence>
<reference evidence="2" key="1">
    <citation type="submission" date="2022-01" db="EMBL/GenBank/DDBJ databases">
        <authorList>
            <person name="King R."/>
        </authorList>
    </citation>
    <scope>NUCLEOTIDE SEQUENCE</scope>
</reference>
<dbReference type="PANTHER" id="PTHR21521:SF0">
    <property type="entry name" value="AMUN, ISOFORM A"/>
    <property type="match status" value="1"/>
</dbReference>
<keyword evidence="3" id="KW-1185">Reference proteome</keyword>
<feature type="compositionally biased region" description="Polar residues" evidence="1">
    <location>
        <begin position="221"/>
        <end position="243"/>
    </location>
</feature>
<feature type="region of interest" description="Disordered" evidence="1">
    <location>
        <begin position="161"/>
        <end position="269"/>
    </location>
</feature>
<dbReference type="Proteomes" id="UP001153737">
    <property type="component" value="Chromosome 1"/>
</dbReference>
<organism evidence="2 3">
    <name type="scientific">Phaedon cochleariae</name>
    <name type="common">Mustard beetle</name>
    <dbReference type="NCBI Taxonomy" id="80249"/>
    <lineage>
        <taxon>Eukaryota</taxon>
        <taxon>Metazoa</taxon>
        <taxon>Ecdysozoa</taxon>
        <taxon>Arthropoda</taxon>
        <taxon>Hexapoda</taxon>
        <taxon>Insecta</taxon>
        <taxon>Pterygota</taxon>
        <taxon>Neoptera</taxon>
        <taxon>Endopterygota</taxon>
        <taxon>Coleoptera</taxon>
        <taxon>Polyphaga</taxon>
        <taxon>Cucujiformia</taxon>
        <taxon>Chrysomeloidea</taxon>
        <taxon>Chrysomelidae</taxon>
        <taxon>Chrysomelinae</taxon>
        <taxon>Chrysomelini</taxon>
        <taxon>Phaedon</taxon>
    </lineage>
</organism>